<accession>A0A9P0LZM5</accession>
<evidence type="ECO:0000313" key="2">
    <source>
        <dbReference type="Proteomes" id="UP001152888"/>
    </source>
</evidence>
<keyword evidence="2" id="KW-1185">Reference proteome</keyword>
<evidence type="ECO:0000313" key="1">
    <source>
        <dbReference type="EMBL" id="CAH2002943.1"/>
    </source>
</evidence>
<comment type="caution">
    <text evidence="1">The sequence shown here is derived from an EMBL/GenBank/DDBJ whole genome shotgun (WGS) entry which is preliminary data.</text>
</comment>
<dbReference type="OrthoDB" id="2021138at2759"/>
<reference evidence="1" key="1">
    <citation type="submission" date="2022-03" db="EMBL/GenBank/DDBJ databases">
        <authorList>
            <person name="Sayadi A."/>
        </authorList>
    </citation>
    <scope>NUCLEOTIDE SEQUENCE</scope>
</reference>
<sequence>MNKLPEHDCTLRQDTYDVLKQVVDSGVFIEWRRKWHRFIMLSRKHPLTASHYKSAALCRREEIRHIITHKNIISPFSMCCWASQLSPIQELISIEITPSITRIKRRVR</sequence>
<name>A0A9P0LZM5_ACAOB</name>
<protein>
    <submittedName>
        <fullName evidence="1">Uncharacterized protein</fullName>
    </submittedName>
</protein>
<dbReference type="AlphaFoldDB" id="A0A9P0LZM5"/>
<dbReference type="EMBL" id="CAKOFQ010007520">
    <property type="protein sequence ID" value="CAH2002943.1"/>
    <property type="molecule type" value="Genomic_DNA"/>
</dbReference>
<gene>
    <name evidence="1" type="ORF">ACAOBT_LOCUS27077</name>
</gene>
<proteinExistence type="predicted"/>
<dbReference type="Proteomes" id="UP001152888">
    <property type="component" value="Unassembled WGS sequence"/>
</dbReference>
<organism evidence="1 2">
    <name type="scientific">Acanthoscelides obtectus</name>
    <name type="common">Bean weevil</name>
    <name type="synonym">Bruchus obtectus</name>
    <dbReference type="NCBI Taxonomy" id="200917"/>
    <lineage>
        <taxon>Eukaryota</taxon>
        <taxon>Metazoa</taxon>
        <taxon>Ecdysozoa</taxon>
        <taxon>Arthropoda</taxon>
        <taxon>Hexapoda</taxon>
        <taxon>Insecta</taxon>
        <taxon>Pterygota</taxon>
        <taxon>Neoptera</taxon>
        <taxon>Endopterygota</taxon>
        <taxon>Coleoptera</taxon>
        <taxon>Polyphaga</taxon>
        <taxon>Cucujiformia</taxon>
        <taxon>Chrysomeloidea</taxon>
        <taxon>Chrysomelidae</taxon>
        <taxon>Bruchinae</taxon>
        <taxon>Bruchini</taxon>
        <taxon>Acanthoscelides</taxon>
    </lineage>
</organism>